<reference evidence="1 2" key="1">
    <citation type="submission" date="2016-11" db="EMBL/GenBank/DDBJ databases">
        <authorList>
            <person name="Jaros S."/>
            <person name="Januszkiewicz K."/>
            <person name="Wedrychowicz H."/>
        </authorList>
    </citation>
    <scope>NUCLEOTIDE SEQUENCE [LARGE SCALE GENOMIC DNA]</scope>
    <source>
        <strain evidence="1 2">DSM 10502</strain>
    </source>
</reference>
<name>A0A1M4YKQ1_9FIRM</name>
<dbReference type="STRING" id="1123243.SAMN02745190_01787"/>
<dbReference type="AlphaFoldDB" id="A0A1M4YKQ1"/>
<accession>A0A1M4YKQ1</accession>
<gene>
    <name evidence="1" type="ORF">SAMN02745190_01787</name>
</gene>
<dbReference type="RefSeq" id="WP_072935867.1">
    <property type="nucleotide sequence ID" value="NZ_FQUG01000006.1"/>
</dbReference>
<evidence type="ECO:0000313" key="2">
    <source>
        <dbReference type="Proteomes" id="UP000184404"/>
    </source>
</evidence>
<proteinExistence type="predicted"/>
<evidence type="ECO:0000313" key="1">
    <source>
        <dbReference type="EMBL" id="SHF06253.1"/>
    </source>
</evidence>
<protein>
    <submittedName>
        <fullName evidence="1">Uncharacterized protein</fullName>
    </submittedName>
</protein>
<dbReference type="EMBL" id="FQUG01000006">
    <property type="protein sequence ID" value="SHF06253.1"/>
    <property type="molecule type" value="Genomic_DNA"/>
</dbReference>
<keyword evidence="2" id="KW-1185">Reference proteome</keyword>
<sequence length="278" mass="33306">MDVLSFVNSKDIREYLHEIDYKCDSMQAAWLVYQSADKTMEEKHAAYRWIIDNMPDCPMPKRRFAVARESLHAFLQEHMDFCEKHKAQIDRNQYLENLTDDEQDLYRDAFESRWYCFPTPFRKGDLVHLFWENPHKHRCCGGVFVLDNIANNEEDIKRCVHGDTSDMNAYGWFQDPDGTVYNEVMFNYMDLVKFKGELYGQERLLIAISNFVQGKLEFELLLQSQRTLMMRDYGESWMPNWYTDEGMELAGLSKLPKMTKRQKKANRLRRRREGRYYT</sequence>
<dbReference type="OrthoDB" id="1668994at2"/>
<organism evidence="1 2">
    <name type="scientific">Schwartzia succinivorans DSM 10502</name>
    <dbReference type="NCBI Taxonomy" id="1123243"/>
    <lineage>
        <taxon>Bacteria</taxon>
        <taxon>Bacillati</taxon>
        <taxon>Bacillota</taxon>
        <taxon>Negativicutes</taxon>
        <taxon>Selenomonadales</taxon>
        <taxon>Selenomonadaceae</taxon>
        <taxon>Schwartzia</taxon>
    </lineage>
</organism>
<dbReference type="Proteomes" id="UP000184404">
    <property type="component" value="Unassembled WGS sequence"/>
</dbReference>